<dbReference type="Proteomes" id="UP001320460">
    <property type="component" value="Chromosome"/>
</dbReference>
<gene>
    <name evidence="1" type="ORF">PDTA9734_50860</name>
</gene>
<reference evidence="1 2" key="1">
    <citation type="submission" date="2021-12" db="EMBL/GenBank/DDBJ databases">
        <title>Complete genome sequence of Phytobacter diazotrophicus TA9734.</title>
        <authorList>
            <person name="Kubota H."/>
            <person name="Nakayama Y."/>
            <person name="Ariyoshi T."/>
        </authorList>
    </citation>
    <scope>NUCLEOTIDE SEQUENCE [LARGE SCALE GENOMIC DNA]</scope>
    <source>
        <strain evidence="1 2">TA9734</strain>
    </source>
</reference>
<dbReference type="EMBL" id="AP025334">
    <property type="protein sequence ID" value="BDD53599.1"/>
    <property type="molecule type" value="Genomic_DNA"/>
</dbReference>
<proteinExistence type="predicted"/>
<organism evidence="1 2">
    <name type="scientific">Phytobacter diazotrophicus</name>
    <dbReference type="NCBI Taxonomy" id="395631"/>
    <lineage>
        <taxon>Bacteria</taxon>
        <taxon>Pseudomonadati</taxon>
        <taxon>Pseudomonadota</taxon>
        <taxon>Gammaproteobacteria</taxon>
        <taxon>Enterobacterales</taxon>
        <taxon>Enterobacteriaceae</taxon>
        <taxon>Phytobacter</taxon>
    </lineage>
</organism>
<evidence type="ECO:0000313" key="2">
    <source>
        <dbReference type="Proteomes" id="UP001320460"/>
    </source>
</evidence>
<accession>A0ABM7W203</accession>
<keyword evidence="2" id="KW-1185">Reference proteome</keyword>
<evidence type="ECO:0000313" key="1">
    <source>
        <dbReference type="EMBL" id="BDD53599.1"/>
    </source>
</evidence>
<protein>
    <submittedName>
        <fullName evidence="1">Uncharacterized protein</fullName>
    </submittedName>
</protein>
<name>A0ABM7W203_9ENTR</name>
<sequence>MKMMKGMSINVSGCVVAHKTMNLSAPRFAGIKRLTVWIDSLSSSTGMRESADFLNLLIRYIALLQENLCCQTHQPD</sequence>